<dbReference type="SUPFAM" id="SSF52540">
    <property type="entry name" value="P-loop containing nucleoside triphosphate hydrolases"/>
    <property type="match status" value="1"/>
</dbReference>
<dbReference type="InterPro" id="IPR027417">
    <property type="entry name" value="P-loop_NTPase"/>
</dbReference>
<evidence type="ECO:0000256" key="4">
    <source>
        <dbReference type="ARBA" id="ARBA00022840"/>
    </source>
</evidence>
<dbReference type="PANTHER" id="PTHR45900:SF1">
    <property type="entry name" value="MITOCHONDRIAL DNA REPAIR PROTEIN RECA HOMOLOG-RELATED"/>
    <property type="match status" value="1"/>
</dbReference>
<dbReference type="InterPro" id="IPR049261">
    <property type="entry name" value="RecA-like_C"/>
</dbReference>
<comment type="similarity">
    <text evidence="1 7 9">Belongs to the RecA family.</text>
</comment>
<keyword evidence="13" id="KW-1185">Reference proteome</keyword>
<dbReference type="GO" id="GO:0005524">
    <property type="term" value="F:ATP binding"/>
    <property type="evidence" value="ECO:0007669"/>
    <property type="project" value="UniProtKB-UniRule"/>
</dbReference>
<dbReference type="InterPro" id="IPR003593">
    <property type="entry name" value="AAA+_ATPase"/>
</dbReference>
<evidence type="ECO:0000313" key="13">
    <source>
        <dbReference type="Proteomes" id="UP000320078"/>
    </source>
</evidence>
<evidence type="ECO:0000259" key="11">
    <source>
        <dbReference type="PROSITE" id="PS50163"/>
    </source>
</evidence>
<dbReference type="PRINTS" id="PR00142">
    <property type="entry name" value="RECA"/>
</dbReference>
<dbReference type="FunFam" id="3.40.50.300:FF:000087">
    <property type="entry name" value="Recombinase RecA"/>
    <property type="match status" value="1"/>
</dbReference>
<organism evidence="12 13">
    <name type="scientific">Candidatus Phytoplasma pini</name>
    <dbReference type="NCBI Taxonomy" id="267362"/>
    <lineage>
        <taxon>Bacteria</taxon>
        <taxon>Bacillati</taxon>
        <taxon>Mycoplasmatota</taxon>
        <taxon>Mollicutes</taxon>
        <taxon>Acholeplasmatales</taxon>
        <taxon>Acholeplasmataceae</taxon>
        <taxon>Candidatus Phytoplasma</taxon>
    </lineage>
</organism>
<dbReference type="InterPro" id="IPR020588">
    <property type="entry name" value="RecA_ATP-bd"/>
</dbReference>
<dbReference type="GO" id="GO:0009432">
    <property type="term" value="P:SOS response"/>
    <property type="evidence" value="ECO:0007669"/>
    <property type="project" value="UniProtKB-UniRule"/>
</dbReference>
<dbReference type="GO" id="GO:0140664">
    <property type="term" value="F:ATP-dependent DNA damage sensor activity"/>
    <property type="evidence" value="ECO:0007669"/>
    <property type="project" value="InterPro"/>
</dbReference>
<dbReference type="InterPro" id="IPR023400">
    <property type="entry name" value="RecA_C_sf"/>
</dbReference>
<dbReference type="HAMAP" id="MF_00268">
    <property type="entry name" value="RecA"/>
    <property type="match status" value="1"/>
</dbReference>
<reference evidence="12 13" key="1">
    <citation type="submission" date="2019-06" db="EMBL/GenBank/DDBJ databases">
        <title>Draft Genome Sequence of Candidatus Phytoplasma pini-Related Strain MDPP: A Resource for Comparative Genomics of Gymnosperm-infecting Phytoplasmas.</title>
        <authorList>
            <person name="Cai W."/>
            <person name="Costanzo S."/>
            <person name="Shao J."/>
            <person name="Zhao Y."/>
            <person name="Davis R."/>
        </authorList>
    </citation>
    <scope>NUCLEOTIDE SEQUENCE [LARGE SCALE GENOMIC DNA]</scope>
    <source>
        <strain evidence="12 13">MDPP</strain>
    </source>
</reference>
<comment type="function">
    <text evidence="7">Can catalyze the hydrolysis of ATP in the presence of single-stranded DNA, the ATP-dependent uptake of single-stranded DNA by duplex DNA, and the ATP-dependent hybridization of homologous single-stranded DNAs. It interacts with LexA causing its activation and leading to its autocatalytic cleavage.</text>
</comment>
<evidence type="ECO:0000256" key="7">
    <source>
        <dbReference type="HAMAP-Rule" id="MF_00268"/>
    </source>
</evidence>
<evidence type="ECO:0000256" key="8">
    <source>
        <dbReference type="RuleBase" id="RU000526"/>
    </source>
</evidence>
<dbReference type="GO" id="GO:0006281">
    <property type="term" value="P:DNA repair"/>
    <property type="evidence" value="ECO:0007669"/>
    <property type="project" value="UniProtKB-UniRule"/>
</dbReference>
<dbReference type="AlphaFoldDB" id="A0A559KK14"/>
<keyword evidence="7 8" id="KW-0234">DNA repair</keyword>
<comment type="subcellular location">
    <subcellularLocation>
        <location evidence="7">Cytoplasm</location>
    </subcellularLocation>
</comment>
<keyword evidence="7 9" id="KW-0227">DNA damage</keyword>
<feature type="domain" description="RecA family profile 1" evidence="10">
    <location>
        <begin position="64"/>
        <end position="223"/>
    </location>
</feature>
<dbReference type="CDD" id="cd00983">
    <property type="entry name" value="RecA"/>
    <property type="match status" value="1"/>
</dbReference>
<dbReference type="InterPro" id="IPR013765">
    <property type="entry name" value="DNA_recomb/repair_RecA"/>
</dbReference>
<sequence>MKKISIINKNKYKNIRKRKLIMNKENKVINNDENKNILEQTLKDIEKRFGKGSIMRLNSEKINKLEVIPTGSLALDIALEIGGFPKGRVVEIFGPESSGKTTLTLHAVAEAQKKGGYVAFIDLENALDAQYAKKIGVDINNFIISQPDSAEKALDIVEMLIKSRSVSLIVLDSVAALTPEAELRGESGDSHMGLHARIMGQAMRKQSTIISKNNTTVIYVNQLREKVGNIYGSSETTPGGKALKYFASLRLDIRRTEYIKDNNNNILGIKSNVKVVKSKVSSPFKKATLEIIYNQGISRQGEILDLAVELDLIQKSGTWYNYKNKPIGQGKEKVKEFLEQNPNIAKDLEMKIKQKHNLS</sequence>
<dbReference type="GO" id="GO:0003684">
    <property type="term" value="F:damaged DNA binding"/>
    <property type="evidence" value="ECO:0007669"/>
    <property type="project" value="UniProtKB-UniRule"/>
</dbReference>
<evidence type="ECO:0000256" key="3">
    <source>
        <dbReference type="ARBA" id="ARBA00022741"/>
    </source>
</evidence>
<dbReference type="SUPFAM" id="SSF54752">
    <property type="entry name" value="RecA protein, C-terminal domain"/>
    <property type="match status" value="1"/>
</dbReference>
<accession>A0A559KK14</accession>
<dbReference type="EMBL" id="VIAE01000001">
    <property type="protein sequence ID" value="TVY12471.1"/>
    <property type="molecule type" value="Genomic_DNA"/>
</dbReference>
<keyword evidence="5 7" id="KW-0238">DNA-binding</keyword>
<evidence type="ECO:0000256" key="6">
    <source>
        <dbReference type="ARBA" id="ARBA00023172"/>
    </source>
</evidence>
<dbReference type="Pfam" id="PF00154">
    <property type="entry name" value="RecA_N"/>
    <property type="match status" value="1"/>
</dbReference>
<evidence type="ECO:0000256" key="1">
    <source>
        <dbReference type="ARBA" id="ARBA00009391"/>
    </source>
</evidence>
<dbReference type="GO" id="GO:0003697">
    <property type="term" value="F:single-stranded DNA binding"/>
    <property type="evidence" value="ECO:0007669"/>
    <property type="project" value="UniProtKB-UniRule"/>
</dbReference>
<comment type="caution">
    <text evidence="12">The sequence shown here is derived from an EMBL/GenBank/DDBJ whole genome shotgun (WGS) entry which is preliminary data.</text>
</comment>
<evidence type="ECO:0000256" key="9">
    <source>
        <dbReference type="RuleBase" id="RU004527"/>
    </source>
</evidence>
<dbReference type="PANTHER" id="PTHR45900">
    <property type="entry name" value="RECA"/>
    <property type="match status" value="1"/>
</dbReference>
<dbReference type="PROSITE" id="PS50163">
    <property type="entry name" value="RECA_3"/>
    <property type="match status" value="1"/>
</dbReference>
<dbReference type="GO" id="GO:0006310">
    <property type="term" value="P:DNA recombination"/>
    <property type="evidence" value="ECO:0007669"/>
    <property type="project" value="UniProtKB-UniRule"/>
</dbReference>
<dbReference type="SMART" id="SM00382">
    <property type="entry name" value="AAA"/>
    <property type="match status" value="1"/>
</dbReference>
<keyword evidence="4 7" id="KW-0067">ATP-binding</keyword>
<evidence type="ECO:0000256" key="2">
    <source>
        <dbReference type="ARBA" id="ARBA00015553"/>
    </source>
</evidence>
<dbReference type="InterPro" id="IPR049428">
    <property type="entry name" value="RecA-like_N"/>
</dbReference>
<gene>
    <name evidence="7 12" type="primary">recA</name>
    <name evidence="12" type="ORF">MDPP_0087</name>
</gene>
<protein>
    <recommendedName>
        <fullName evidence="2 7">Protein RecA</fullName>
    </recommendedName>
    <alternativeName>
        <fullName evidence="7 8">Recombinase A</fullName>
    </alternativeName>
</protein>
<dbReference type="InterPro" id="IPR020587">
    <property type="entry name" value="RecA_monomer-monomer_interface"/>
</dbReference>
<dbReference type="Gene3D" id="3.40.50.300">
    <property type="entry name" value="P-loop containing nucleotide triphosphate hydrolases"/>
    <property type="match status" value="1"/>
</dbReference>
<keyword evidence="3 7" id="KW-0547">Nucleotide-binding</keyword>
<evidence type="ECO:0000256" key="5">
    <source>
        <dbReference type="ARBA" id="ARBA00023125"/>
    </source>
</evidence>
<dbReference type="GO" id="GO:0005829">
    <property type="term" value="C:cytosol"/>
    <property type="evidence" value="ECO:0007669"/>
    <property type="project" value="TreeGrafter"/>
</dbReference>
<dbReference type="PROSITE" id="PS50162">
    <property type="entry name" value="RECA_2"/>
    <property type="match status" value="1"/>
</dbReference>
<feature type="binding site" evidence="7">
    <location>
        <begin position="94"/>
        <end position="101"/>
    </location>
    <ligand>
        <name>ATP</name>
        <dbReference type="ChEBI" id="CHEBI:30616"/>
    </ligand>
</feature>
<keyword evidence="7 8" id="KW-0742">SOS response</keyword>
<dbReference type="NCBIfam" id="TIGR02012">
    <property type="entry name" value="tigrfam_recA"/>
    <property type="match status" value="1"/>
</dbReference>
<evidence type="ECO:0000313" key="12">
    <source>
        <dbReference type="EMBL" id="TVY12471.1"/>
    </source>
</evidence>
<name>A0A559KK14_9MOLU</name>
<keyword evidence="7" id="KW-0963">Cytoplasm</keyword>
<proteinExistence type="inferred from homology"/>
<evidence type="ECO:0000259" key="10">
    <source>
        <dbReference type="PROSITE" id="PS50162"/>
    </source>
</evidence>
<feature type="domain" description="RecA family profile 2" evidence="11">
    <location>
        <begin position="228"/>
        <end position="302"/>
    </location>
</feature>
<dbReference type="Pfam" id="PF21096">
    <property type="entry name" value="RecA_C"/>
    <property type="match status" value="1"/>
</dbReference>
<dbReference type="Proteomes" id="UP000320078">
    <property type="component" value="Unassembled WGS sequence"/>
</dbReference>
<keyword evidence="6 7" id="KW-0233">DNA recombination</keyword>